<dbReference type="Pfam" id="PF01522">
    <property type="entry name" value="Polysacc_deac_1"/>
    <property type="match status" value="1"/>
</dbReference>
<gene>
    <name evidence="2" type="ORF">J2Z20_001234</name>
</gene>
<dbReference type="Gene3D" id="3.20.20.370">
    <property type="entry name" value="Glycoside hydrolase/deacetylase"/>
    <property type="match status" value="1"/>
</dbReference>
<dbReference type="RefSeq" id="WP_209846552.1">
    <property type="nucleotide sequence ID" value="NZ_CBCRVE010000002.1"/>
</dbReference>
<dbReference type="Proteomes" id="UP001519273">
    <property type="component" value="Unassembled WGS sequence"/>
</dbReference>
<name>A0ABS4H1G7_9BACL</name>
<dbReference type="PANTHER" id="PTHR10587">
    <property type="entry name" value="GLYCOSYL TRANSFERASE-RELATED"/>
    <property type="match status" value="1"/>
</dbReference>
<organism evidence="2 3">
    <name type="scientific">Paenibacillus sediminis</name>
    <dbReference type="NCBI Taxonomy" id="664909"/>
    <lineage>
        <taxon>Bacteria</taxon>
        <taxon>Bacillati</taxon>
        <taxon>Bacillota</taxon>
        <taxon>Bacilli</taxon>
        <taxon>Bacillales</taxon>
        <taxon>Paenibacillaceae</taxon>
        <taxon>Paenibacillus</taxon>
    </lineage>
</organism>
<feature type="domain" description="NodB homology" evidence="1">
    <location>
        <begin position="135"/>
        <end position="311"/>
    </location>
</feature>
<comment type="caution">
    <text evidence="2">The sequence shown here is derived from an EMBL/GenBank/DDBJ whole genome shotgun (WGS) entry which is preliminary data.</text>
</comment>
<dbReference type="EMBL" id="JAGGKP010000001">
    <property type="protein sequence ID" value="MBP1936373.1"/>
    <property type="molecule type" value="Genomic_DNA"/>
</dbReference>
<evidence type="ECO:0000313" key="2">
    <source>
        <dbReference type="EMBL" id="MBP1936373.1"/>
    </source>
</evidence>
<protein>
    <submittedName>
        <fullName evidence="2">Sporulation protein (Polysaccharide deacetylase family)</fullName>
    </submittedName>
</protein>
<reference evidence="2 3" key="1">
    <citation type="submission" date="2021-03" db="EMBL/GenBank/DDBJ databases">
        <title>Genomic Encyclopedia of Type Strains, Phase IV (KMG-IV): sequencing the most valuable type-strain genomes for metagenomic binning, comparative biology and taxonomic classification.</title>
        <authorList>
            <person name="Goeker M."/>
        </authorList>
    </citation>
    <scope>NUCLEOTIDE SEQUENCE [LARGE SCALE GENOMIC DNA]</scope>
    <source>
        <strain evidence="2 3">DSM 23491</strain>
    </source>
</reference>
<keyword evidence="3" id="KW-1185">Reference proteome</keyword>
<evidence type="ECO:0000259" key="1">
    <source>
        <dbReference type="PROSITE" id="PS51677"/>
    </source>
</evidence>
<accession>A0ABS4H1G7</accession>
<evidence type="ECO:0000313" key="3">
    <source>
        <dbReference type="Proteomes" id="UP001519273"/>
    </source>
</evidence>
<dbReference type="PROSITE" id="PS51677">
    <property type="entry name" value="NODB"/>
    <property type="match status" value="1"/>
</dbReference>
<dbReference type="CDD" id="cd10950">
    <property type="entry name" value="CE4_BsYlxY_like"/>
    <property type="match status" value="1"/>
</dbReference>
<dbReference type="InterPro" id="IPR002509">
    <property type="entry name" value="NODB_dom"/>
</dbReference>
<dbReference type="PANTHER" id="PTHR10587:SF80">
    <property type="entry name" value="CHITOOLIGOSACCHARIDE DEACETYLASE"/>
    <property type="match status" value="1"/>
</dbReference>
<dbReference type="InterPro" id="IPR050248">
    <property type="entry name" value="Polysacc_deacetylase_ArnD"/>
</dbReference>
<dbReference type="SUPFAM" id="SSF88713">
    <property type="entry name" value="Glycoside hydrolase/deacetylase"/>
    <property type="match status" value="1"/>
</dbReference>
<sequence length="333" mass="38025">MDRKKIVLLFVFMASIFMVAEMSGVPYFVEETRQRGESQNTFEWFKDVKEDSLLTYIKTEAKKRRIEPVDAKVDSVWKAIPGYNGLEVDIQATYQKALEQKTQGSIPFVYREIKPRVNLEDLGDHPIYRGNSEKKMASIMINVAWGNEFIIPILDTLDEEQVKATFFFDGSWLKKNIELAKEIQKRGHELENHAYSHPNMSQLSESRAYQEIDKTKKLLEEQLGVHNKWFAPPSGDYNDNTVRIAGQIGLKTVLWTVDTIDWKNPPPEQIVNKIRNKVTAGSLILMHPTSSSSAALKQMIVTIKAKGLQLGTVSETLSSSRTDVERDVNMKVK</sequence>
<dbReference type="InterPro" id="IPR011330">
    <property type="entry name" value="Glyco_hydro/deAcase_b/a-brl"/>
</dbReference>
<proteinExistence type="predicted"/>